<dbReference type="GO" id="GO:0006508">
    <property type="term" value="P:proteolysis"/>
    <property type="evidence" value="ECO:0007669"/>
    <property type="project" value="UniProtKB-KW"/>
</dbReference>
<evidence type="ECO:0000256" key="7">
    <source>
        <dbReference type="ARBA" id="ARBA00022759"/>
    </source>
</evidence>
<keyword evidence="10" id="KW-0812">Transmembrane</keyword>
<dbReference type="FunFam" id="3.10.10.10:FF:000007">
    <property type="entry name" value="Retrovirus-related Pol polyprotein from transposon 17.6-like Protein"/>
    <property type="match status" value="1"/>
</dbReference>
<keyword evidence="4" id="KW-0548">Nucleotidyltransferase</keyword>
<keyword evidence="2" id="KW-0645">Protease</keyword>
<dbReference type="SUPFAM" id="SSF56672">
    <property type="entry name" value="DNA/RNA polymerases"/>
    <property type="match status" value="1"/>
</dbReference>
<evidence type="ECO:0000256" key="8">
    <source>
        <dbReference type="ARBA" id="ARBA00022801"/>
    </source>
</evidence>
<dbReference type="InterPro" id="IPR043128">
    <property type="entry name" value="Rev_trsase/Diguanyl_cyclase"/>
</dbReference>
<keyword evidence="5" id="KW-0540">Nuclease</keyword>
<accession>A0A6V7PJP2</accession>
<evidence type="ECO:0000256" key="10">
    <source>
        <dbReference type="SAM" id="Phobius"/>
    </source>
</evidence>
<dbReference type="CDD" id="cd01647">
    <property type="entry name" value="RT_LTR"/>
    <property type="match status" value="1"/>
</dbReference>
<dbReference type="Pfam" id="PF13359">
    <property type="entry name" value="DDE_Tnp_4"/>
    <property type="match status" value="1"/>
</dbReference>
<dbReference type="Gene3D" id="3.30.70.270">
    <property type="match status" value="1"/>
</dbReference>
<keyword evidence="3" id="KW-0808">Transferase</keyword>
<evidence type="ECO:0000256" key="3">
    <source>
        <dbReference type="ARBA" id="ARBA00022679"/>
    </source>
</evidence>
<evidence type="ECO:0008006" key="14">
    <source>
        <dbReference type="Google" id="ProtNLM"/>
    </source>
</evidence>
<evidence type="ECO:0000256" key="6">
    <source>
        <dbReference type="ARBA" id="ARBA00022723"/>
    </source>
</evidence>
<dbReference type="InterPro" id="IPR041373">
    <property type="entry name" value="RT_RNaseH"/>
</dbReference>
<dbReference type="GO" id="GO:0008233">
    <property type="term" value="F:peptidase activity"/>
    <property type="evidence" value="ECO:0007669"/>
    <property type="project" value="UniProtKB-KW"/>
</dbReference>
<dbReference type="EMBL" id="LR862148">
    <property type="protein sequence ID" value="CAD1831041.1"/>
    <property type="molecule type" value="Genomic_DNA"/>
</dbReference>
<evidence type="ECO:0000256" key="9">
    <source>
        <dbReference type="ARBA" id="ARBA00022918"/>
    </source>
</evidence>
<dbReference type="InterPro" id="IPR043502">
    <property type="entry name" value="DNA/RNA_pol_sf"/>
</dbReference>
<reference evidence="13" key="1">
    <citation type="submission" date="2020-07" db="EMBL/GenBank/DDBJ databases">
        <authorList>
            <person name="Lin J."/>
        </authorList>
    </citation>
    <scope>NUCLEOTIDE SEQUENCE</scope>
</reference>
<dbReference type="InterPro" id="IPR050951">
    <property type="entry name" value="Retrovirus_Pol_polyprotein"/>
</dbReference>
<evidence type="ECO:0000256" key="4">
    <source>
        <dbReference type="ARBA" id="ARBA00022695"/>
    </source>
</evidence>
<dbReference type="CDD" id="cd09274">
    <property type="entry name" value="RNase_HI_RT_Ty3"/>
    <property type="match status" value="1"/>
</dbReference>
<evidence type="ECO:0000259" key="12">
    <source>
        <dbReference type="Pfam" id="PF17917"/>
    </source>
</evidence>
<dbReference type="GO" id="GO:0046872">
    <property type="term" value="F:metal ion binding"/>
    <property type="evidence" value="ECO:0007669"/>
    <property type="project" value="UniProtKB-KW"/>
</dbReference>
<evidence type="ECO:0000256" key="1">
    <source>
        <dbReference type="ARBA" id="ARBA00001968"/>
    </source>
</evidence>
<dbReference type="Gene3D" id="3.10.10.10">
    <property type="entry name" value="HIV Type 1 Reverse Transcriptase, subunit A, domain 1"/>
    <property type="match status" value="1"/>
</dbReference>
<keyword evidence="6" id="KW-0479">Metal-binding</keyword>
<dbReference type="GO" id="GO:0003964">
    <property type="term" value="F:RNA-directed DNA polymerase activity"/>
    <property type="evidence" value="ECO:0007669"/>
    <property type="project" value="UniProtKB-KW"/>
</dbReference>
<dbReference type="GO" id="GO:0004519">
    <property type="term" value="F:endonuclease activity"/>
    <property type="evidence" value="ECO:0007669"/>
    <property type="project" value="UniProtKB-KW"/>
</dbReference>
<evidence type="ECO:0000256" key="5">
    <source>
        <dbReference type="ARBA" id="ARBA00022722"/>
    </source>
</evidence>
<keyword evidence="9" id="KW-0695">RNA-directed DNA polymerase</keyword>
<feature type="domain" description="DDE Tnp4" evidence="11">
    <location>
        <begin position="254"/>
        <end position="414"/>
    </location>
</feature>
<dbReference type="PANTHER" id="PTHR37984:SF5">
    <property type="entry name" value="PROTEIN NYNRIN-LIKE"/>
    <property type="match status" value="1"/>
</dbReference>
<evidence type="ECO:0000259" key="11">
    <source>
        <dbReference type="Pfam" id="PF13359"/>
    </source>
</evidence>
<gene>
    <name evidence="13" type="ORF">CB5_LOCUS14252</name>
</gene>
<keyword evidence="10" id="KW-0472">Membrane</keyword>
<protein>
    <recommendedName>
        <fullName evidence="14">Reverse transcriptase domain-containing protein</fullName>
    </recommendedName>
</protein>
<dbReference type="InterPro" id="IPR027806">
    <property type="entry name" value="HARBI1_dom"/>
</dbReference>
<keyword evidence="8" id="KW-0378">Hydrolase</keyword>
<evidence type="ECO:0000313" key="13">
    <source>
        <dbReference type="EMBL" id="CAD1831041.1"/>
    </source>
</evidence>
<name>A0A6V7PJP2_ANACO</name>
<dbReference type="Pfam" id="PF17917">
    <property type="entry name" value="RT_RNaseH"/>
    <property type="match status" value="1"/>
</dbReference>
<organism evidence="13">
    <name type="scientific">Ananas comosus var. bracteatus</name>
    <name type="common">red pineapple</name>
    <dbReference type="NCBI Taxonomy" id="296719"/>
    <lineage>
        <taxon>Eukaryota</taxon>
        <taxon>Viridiplantae</taxon>
        <taxon>Streptophyta</taxon>
        <taxon>Embryophyta</taxon>
        <taxon>Tracheophyta</taxon>
        <taxon>Spermatophyta</taxon>
        <taxon>Magnoliopsida</taxon>
        <taxon>Liliopsida</taxon>
        <taxon>Poales</taxon>
        <taxon>Bromeliaceae</taxon>
        <taxon>Bromelioideae</taxon>
        <taxon>Ananas</taxon>
    </lineage>
</organism>
<dbReference type="AlphaFoldDB" id="A0A6V7PJP2"/>
<keyword evidence="7" id="KW-0255">Endonuclease</keyword>
<proteinExistence type="predicted"/>
<feature type="transmembrane region" description="Helical" evidence="10">
    <location>
        <begin position="399"/>
        <end position="417"/>
    </location>
</feature>
<comment type="cofactor">
    <cofactor evidence="1">
        <name>a divalent metal cation</name>
        <dbReference type="ChEBI" id="CHEBI:60240"/>
    </cofactor>
</comment>
<keyword evidence="10" id="KW-1133">Transmembrane helix</keyword>
<feature type="domain" description="Reverse transcriptase RNase H-like" evidence="12">
    <location>
        <begin position="62"/>
        <end position="142"/>
    </location>
</feature>
<evidence type="ECO:0000256" key="2">
    <source>
        <dbReference type="ARBA" id="ARBA00022670"/>
    </source>
</evidence>
<dbReference type="PANTHER" id="PTHR37984">
    <property type="entry name" value="PROTEIN CBG26694"/>
    <property type="match status" value="1"/>
</dbReference>
<sequence length="456" mass="52565">MLDQLTGSMVYTKIDLKSGYHQIRLRIGDEWKTAFKTPDGLYEWLVMPFGLSNAPSTFMRVMTESRREAIEFFSEKLSDAKQRYSTYDMEFYALVRAIQHWEHYLAYREFVVYSDHQALRYLSSKKKLNARHAKWSSYLDEFNFSLKYESGESNIVADALSRRSTLLIVMSTQLTGARVSDDGEAFANHIRGVHEEVKAALKTNNEIYANAANLHRRFKEFEEGDLVLVHLRKERFPKGTYHKLKSRKFGPWAIDGTHVPARVPSSIVGRFRGRYQGPTQNIMAVVRFDLLFSYILAGWEGSANDCTVLHNALERPNGLTAPEGKYFLVDAGYFTKKGFISPYRSTRYHLKDFSEDNPPTNSKELFNLGHSSLRTTIERAFGILKQQFRILTCYPHFPYPMQVALVLVCCILHNFIIGVSPRDRIVRAVERKLQSHSNPCARLTREQREEIGSGQP</sequence>